<feature type="domain" description="ParB/Spo0J HTH" evidence="2">
    <location>
        <begin position="158"/>
        <end position="239"/>
    </location>
</feature>
<dbReference type="InterPro" id="IPR036086">
    <property type="entry name" value="ParB/Sulfiredoxin_sf"/>
</dbReference>
<protein>
    <recommendedName>
        <fullName evidence="2">ParB/Spo0J HTH domain-containing protein</fullName>
    </recommendedName>
</protein>
<dbReference type="RefSeq" id="WP_345653572.1">
    <property type="nucleotide sequence ID" value="NZ_BAABEP010000061.1"/>
</dbReference>
<dbReference type="SUPFAM" id="SSF110849">
    <property type="entry name" value="ParB/Sulfiredoxin"/>
    <property type="match status" value="1"/>
</dbReference>
<feature type="region of interest" description="Disordered" evidence="1">
    <location>
        <begin position="1"/>
        <end position="59"/>
    </location>
</feature>
<proteinExistence type="predicted"/>
<dbReference type="PANTHER" id="PTHR33375:SF1">
    <property type="entry name" value="CHROMOSOME-PARTITIONING PROTEIN PARB-RELATED"/>
    <property type="match status" value="1"/>
</dbReference>
<evidence type="ECO:0000313" key="3">
    <source>
        <dbReference type="EMBL" id="GAA3754005.1"/>
    </source>
</evidence>
<dbReference type="InterPro" id="IPR050336">
    <property type="entry name" value="Chromosome_partition/occlusion"/>
</dbReference>
<evidence type="ECO:0000259" key="2">
    <source>
        <dbReference type="Pfam" id="PF17762"/>
    </source>
</evidence>
<evidence type="ECO:0000313" key="4">
    <source>
        <dbReference type="Proteomes" id="UP001499884"/>
    </source>
</evidence>
<keyword evidence="4" id="KW-1185">Reference proteome</keyword>
<comment type="caution">
    <text evidence="3">The sequence shown here is derived from an EMBL/GenBank/DDBJ whole genome shotgun (WGS) entry which is preliminary data.</text>
</comment>
<dbReference type="InterPro" id="IPR041468">
    <property type="entry name" value="HTH_ParB/Spo0J"/>
</dbReference>
<dbReference type="PANTHER" id="PTHR33375">
    <property type="entry name" value="CHROMOSOME-PARTITIONING PROTEIN PARB-RELATED"/>
    <property type="match status" value="1"/>
</dbReference>
<name>A0ABP7G1R4_9ACTN</name>
<reference evidence="4" key="1">
    <citation type="journal article" date="2019" name="Int. J. Syst. Evol. Microbiol.">
        <title>The Global Catalogue of Microorganisms (GCM) 10K type strain sequencing project: providing services to taxonomists for standard genome sequencing and annotation.</title>
        <authorList>
            <consortium name="The Broad Institute Genomics Platform"/>
            <consortium name="The Broad Institute Genome Sequencing Center for Infectious Disease"/>
            <person name="Wu L."/>
            <person name="Ma J."/>
        </authorList>
    </citation>
    <scope>NUCLEOTIDE SEQUENCE [LARGE SCALE GENOMIC DNA]</scope>
    <source>
        <strain evidence="4">JCM 30846</strain>
    </source>
</reference>
<dbReference type="EMBL" id="BAABEP010000061">
    <property type="protein sequence ID" value="GAA3754005.1"/>
    <property type="molecule type" value="Genomic_DNA"/>
</dbReference>
<gene>
    <name evidence="3" type="ORF">GCM10023082_56900</name>
</gene>
<feature type="compositionally biased region" description="Polar residues" evidence="1">
    <location>
        <begin position="271"/>
        <end position="285"/>
    </location>
</feature>
<dbReference type="SUPFAM" id="SSF109709">
    <property type="entry name" value="KorB DNA-binding domain-like"/>
    <property type="match status" value="1"/>
</dbReference>
<dbReference type="Pfam" id="PF17762">
    <property type="entry name" value="HTH_ParB"/>
    <property type="match status" value="1"/>
</dbReference>
<dbReference type="Proteomes" id="UP001499884">
    <property type="component" value="Unassembled WGS sequence"/>
</dbReference>
<evidence type="ECO:0000256" key="1">
    <source>
        <dbReference type="SAM" id="MobiDB-lite"/>
    </source>
</evidence>
<feature type="compositionally biased region" description="Low complexity" evidence="1">
    <location>
        <begin position="319"/>
        <end position="330"/>
    </location>
</feature>
<accession>A0ABP7G1R4</accession>
<feature type="region of interest" description="Disordered" evidence="1">
    <location>
        <begin position="270"/>
        <end position="330"/>
    </location>
</feature>
<sequence length="498" mass="54241">MTTPLPRPKRKKKGEGGGSGTLRADREKAGLTGSHDIHALPPENGELLELDPETISPNPMNMRLELRDMDSMIADVGERGVHTPGIVMHTKVFMECYPQWASRVKHPDRTFILGPGHRRHAAALATGRIMPAVLRDDIARDRRVEEELVSENNSRAGLSPIEQALAIDLLRQRVHEDEDRTLSFDEVVERAGYTAGTVSKYLALLKLPDDVQQAIHVGDLSMRAGYSLSLLKDADGKKESPEAHALQLRGWELMRDEKLSVEAAKNRVTLEGQQQFHAGKSSATTLAVPEPREESTTQAGEDQAPSGETPKPVTVPSKGGETAPGETTAAPTAVAVIETTDDSAPTASPAPTVDPEVLRKAAADQRDLACRLLLAEERYAKGAESNARLVTMVLNPNEWKQAAAKAHGWLVELKKGPSSKKRPTDYFAAVAASEDSGLMQRAAFAIGLAADEVRAAQPDRAWDARDVAHVQFLATSRASYQLSEWEQQQVELLSRGKQ</sequence>
<dbReference type="Gene3D" id="1.10.10.2830">
    <property type="match status" value="1"/>
</dbReference>
<organism evidence="3 4">
    <name type="scientific">Streptomyces tremellae</name>
    <dbReference type="NCBI Taxonomy" id="1124239"/>
    <lineage>
        <taxon>Bacteria</taxon>
        <taxon>Bacillati</taxon>
        <taxon>Actinomycetota</taxon>
        <taxon>Actinomycetes</taxon>
        <taxon>Kitasatosporales</taxon>
        <taxon>Streptomycetaceae</taxon>
        <taxon>Streptomyces</taxon>
    </lineage>
</organism>